<evidence type="ECO:0000313" key="1">
    <source>
        <dbReference type="EMBL" id="KAK0158701.1"/>
    </source>
</evidence>
<dbReference type="AlphaFoldDB" id="A0AA39EZL5"/>
<dbReference type="EMBL" id="JAQQBS010001424">
    <property type="protein sequence ID" value="KAK0158701.1"/>
    <property type="molecule type" value="Genomic_DNA"/>
</dbReference>
<sequence length="122" mass="14572">MNIILEQCIRQKRDTENYLNHHSKINFNINSISGDQNLRRNRRNLRKNSILKSRIVRDLYQESNYEELSKKFMSSDEMDEILEFISRARRSSNSKDEIIRNVALCCQDIEFCRENKAIITCP</sequence>
<comment type="caution">
    <text evidence="1">The sequence shown here is derived from an EMBL/GenBank/DDBJ whole genome shotgun (WGS) entry which is preliminary data.</text>
</comment>
<protein>
    <submittedName>
        <fullName evidence="1">Uncharacterized protein</fullName>
    </submittedName>
</protein>
<proteinExistence type="predicted"/>
<name>A0AA39EZL5_9HYME</name>
<accession>A0AA39EZL5</accession>
<evidence type="ECO:0000313" key="2">
    <source>
        <dbReference type="Proteomes" id="UP001168990"/>
    </source>
</evidence>
<reference evidence="1" key="2">
    <citation type="submission" date="2023-03" db="EMBL/GenBank/DDBJ databases">
        <authorList>
            <person name="Inwood S.N."/>
            <person name="Skelly J.G."/>
            <person name="Guhlin J."/>
            <person name="Harrop T.W.R."/>
            <person name="Goldson S.G."/>
            <person name="Dearden P.K."/>
        </authorList>
    </citation>
    <scope>NUCLEOTIDE SEQUENCE</scope>
    <source>
        <strain evidence="1">Irish</strain>
        <tissue evidence="1">Whole body</tissue>
    </source>
</reference>
<reference evidence="1" key="1">
    <citation type="journal article" date="2023" name="bioRxiv">
        <title>Scaffold-level genome assemblies of two parasitoid biocontrol wasps reveal the parthenogenesis mechanism and an associated novel virus.</title>
        <authorList>
            <person name="Inwood S."/>
            <person name="Skelly J."/>
            <person name="Guhlin J."/>
            <person name="Harrop T."/>
            <person name="Goldson S."/>
            <person name="Dearden P."/>
        </authorList>
    </citation>
    <scope>NUCLEOTIDE SEQUENCE</scope>
    <source>
        <strain evidence="1">Irish</strain>
        <tissue evidence="1">Whole body</tissue>
    </source>
</reference>
<organism evidence="1 2">
    <name type="scientific">Microctonus aethiopoides</name>
    <dbReference type="NCBI Taxonomy" id="144406"/>
    <lineage>
        <taxon>Eukaryota</taxon>
        <taxon>Metazoa</taxon>
        <taxon>Ecdysozoa</taxon>
        <taxon>Arthropoda</taxon>
        <taxon>Hexapoda</taxon>
        <taxon>Insecta</taxon>
        <taxon>Pterygota</taxon>
        <taxon>Neoptera</taxon>
        <taxon>Endopterygota</taxon>
        <taxon>Hymenoptera</taxon>
        <taxon>Apocrita</taxon>
        <taxon>Ichneumonoidea</taxon>
        <taxon>Braconidae</taxon>
        <taxon>Euphorinae</taxon>
        <taxon>Microctonus</taxon>
    </lineage>
</organism>
<dbReference type="Proteomes" id="UP001168990">
    <property type="component" value="Unassembled WGS sequence"/>
</dbReference>
<gene>
    <name evidence="1" type="ORF">PV328_009677</name>
</gene>
<keyword evidence="2" id="KW-1185">Reference proteome</keyword>